<evidence type="ECO:0000259" key="1">
    <source>
        <dbReference type="Pfam" id="PF26188"/>
    </source>
</evidence>
<dbReference type="InterPro" id="IPR058917">
    <property type="entry name" value="RESC6_dom"/>
</dbReference>
<sequence length="838" mass="99392">MSLVFFLNSLKYKILQNFKNEKIYFCSSVKKKFGELYQPRTRYEKKSHLEVIDEVYFDMVDAMREKNKLEMEEHNNVDKNISEIILNHSISKKNEIIKSLMRYCIEVKNKKKEIGDKNESINIKDFNNKNNHMEDILNIIKSNIRDYSSHFNTCEIGIILKCFLKININDLNTINILLHHYFKRNMKFSQYGSLYVLNSFSKLNLLPNHMNNLKLLCSDILKKLGNYEFKNICLICNYSSGLYNFNRKFISSFIEEICNFVVKQNYNDDLWSTDSIHYIANSCARVNYLNKELFHFLKKKIEKKIFFFSLDQLVSLTNAYSKFKNAEESNFLSLYLIIADQIIKKSYLLKPRHLSVLANSFNNACILHEHLFHIITENSLVNINLFEPKQIVMLIHSYVNIGLLNNNLLDSMWDRSFLFIKDYSIQELSMLLQSYTKSCYHKENFVNKINERIYLFFSLNYPFVTQNMETYTYEKYINAINSLKSNENYKSNNISLKECSIIFYLIYNLQNHLNHINEKLGNQEKINDNIYKNDSEIFIKKSELEKYTSEVQDHKNCLNDILISHSVDEEKKKDTNNSIMNDITSNKNISVNFSTNNCYNYSKNKNNYLENTHSLLYINYLESCLINYLSRDINSTLLCSIIYSLIKGNCYLQYDLLICLSKLALIFMKKFKFSELANICSALSEAYIYASDENNRQNEIISTNQKEEITDIYNSFEETKEKISSNQKIKYDEKLYNSSKEYLIMCILFFDHVEYYLKMKKNLFTDVYSIYKFITSFGALRINKYSSVALHLFKLFLMEIKNLSYLPLQKIANSFIQMNVYDEDVYAFINKIQKMKKK</sequence>
<keyword evidence="3" id="KW-1185">Reference proteome</keyword>
<organism evidence="2 3">
    <name type="scientific">Plasmodium gallinaceum</name>
    <dbReference type="NCBI Taxonomy" id="5849"/>
    <lineage>
        <taxon>Eukaryota</taxon>
        <taxon>Sar</taxon>
        <taxon>Alveolata</taxon>
        <taxon>Apicomplexa</taxon>
        <taxon>Aconoidasida</taxon>
        <taxon>Haemosporida</taxon>
        <taxon>Plasmodiidae</taxon>
        <taxon>Plasmodium</taxon>
        <taxon>Plasmodium (Haemamoeba)</taxon>
    </lineage>
</organism>
<feature type="domain" description="RNA-editing substrate-binding complex 6 protein" evidence="1">
    <location>
        <begin position="270"/>
        <end position="441"/>
    </location>
</feature>
<evidence type="ECO:0000313" key="2">
    <source>
        <dbReference type="EMBL" id="CRG93063.1"/>
    </source>
</evidence>
<dbReference type="VEuPathDB" id="PlasmoDB:PGAL8A_00077000"/>
<dbReference type="AlphaFoldDB" id="A0A1J1GP57"/>
<dbReference type="EMBL" id="CVMV01000004">
    <property type="protein sequence ID" value="CRG93063.1"/>
    <property type="molecule type" value="Genomic_DNA"/>
</dbReference>
<dbReference type="Pfam" id="PF26188">
    <property type="entry name" value="RESC6"/>
    <property type="match status" value="1"/>
</dbReference>
<accession>A0A1J1GP57</accession>
<reference evidence="2" key="1">
    <citation type="submission" date="2015-04" db="EMBL/GenBank/DDBJ databases">
        <authorList>
            <consortium name="Pathogen Informatics"/>
        </authorList>
    </citation>
    <scope>NUCLEOTIDE SEQUENCE [LARGE SCALE GENOMIC DNA]</scope>
    <source>
        <strain evidence="2">8A</strain>
    </source>
</reference>
<evidence type="ECO:0000313" key="3">
    <source>
        <dbReference type="Proteomes" id="UP000220797"/>
    </source>
</evidence>
<dbReference type="GeneID" id="39729295"/>
<dbReference type="OrthoDB" id="293274at2759"/>
<name>A0A1J1GP57_PLAGA</name>
<gene>
    <name evidence="2" type="ORF">PGAL8A_00077000</name>
</gene>
<dbReference type="RefSeq" id="XP_028525885.1">
    <property type="nucleotide sequence ID" value="XM_028670077.1"/>
</dbReference>
<proteinExistence type="predicted"/>
<dbReference type="Proteomes" id="UP000220797">
    <property type="component" value="Unassembled WGS sequence"/>
</dbReference>
<protein>
    <recommendedName>
        <fullName evidence="1">RNA-editing substrate-binding complex 6 protein domain-containing protein</fullName>
    </recommendedName>
</protein>
<comment type="caution">
    <text evidence="2">The sequence shown here is derived from an EMBL/GenBank/DDBJ whole genome shotgun (WGS) entry which is preliminary data.</text>
</comment>